<feature type="transmembrane region" description="Helical" evidence="6">
    <location>
        <begin position="86"/>
        <end position="108"/>
    </location>
</feature>
<dbReference type="InterPro" id="IPR013604">
    <property type="entry name" value="7TM_chemorcpt"/>
</dbReference>
<feature type="transmembrane region" description="Helical" evidence="6">
    <location>
        <begin position="297"/>
        <end position="320"/>
    </location>
</feature>
<dbReference type="EMBL" id="VIIS01001459">
    <property type="protein sequence ID" value="KAF0297913.1"/>
    <property type="molecule type" value="Genomic_DNA"/>
</dbReference>
<evidence type="ECO:0000256" key="2">
    <source>
        <dbReference type="ARBA" id="ARBA00022475"/>
    </source>
</evidence>
<evidence type="ECO:0000313" key="7">
    <source>
        <dbReference type="EMBL" id="KAF0297913.1"/>
    </source>
</evidence>
<gene>
    <name evidence="7" type="ORF">FJT64_004709</name>
</gene>
<dbReference type="Proteomes" id="UP000440578">
    <property type="component" value="Unassembled WGS sequence"/>
</dbReference>
<feature type="transmembrane region" description="Helical" evidence="6">
    <location>
        <begin position="220"/>
        <end position="242"/>
    </location>
</feature>
<organism evidence="7 8">
    <name type="scientific">Amphibalanus amphitrite</name>
    <name type="common">Striped barnacle</name>
    <name type="synonym">Balanus amphitrite</name>
    <dbReference type="NCBI Taxonomy" id="1232801"/>
    <lineage>
        <taxon>Eukaryota</taxon>
        <taxon>Metazoa</taxon>
        <taxon>Ecdysozoa</taxon>
        <taxon>Arthropoda</taxon>
        <taxon>Crustacea</taxon>
        <taxon>Multicrustacea</taxon>
        <taxon>Cirripedia</taxon>
        <taxon>Thoracica</taxon>
        <taxon>Thoracicalcarea</taxon>
        <taxon>Balanomorpha</taxon>
        <taxon>Balanoidea</taxon>
        <taxon>Balanidae</taxon>
        <taxon>Amphibalaninae</taxon>
        <taxon>Amphibalanus</taxon>
    </lineage>
</organism>
<evidence type="ECO:0008006" key="9">
    <source>
        <dbReference type="Google" id="ProtNLM"/>
    </source>
</evidence>
<feature type="transmembrane region" description="Helical" evidence="6">
    <location>
        <begin position="404"/>
        <end position="423"/>
    </location>
</feature>
<keyword evidence="2" id="KW-1003">Cell membrane</keyword>
<sequence>MAAGGIAVTPEKTVWVAPSSRGAVVWVAPSPGETAVWVGPEDTTEDAERAPPPGRFERCGAAGALLRLLRLAALTDVPGRSQGHRLAHGLLLIGLDTAAMVLCVRLCIRDFIRSVADGKTITEIAMNTGYLGVIFVTMWASVALAVVAGSRRHGQVLTSSERVLARAAALSSFRTSNKTLVRQNSYLLVVVVIANVYIASTGFFTAICGNGLFQTSTWDVLNMISIFWIIFHPHLIPVKFALSALELLAGYRAVADELNIFQEKRLPSISELRQLRAIYVDLSETFSSLTDGMSAELVVNMCYGTLSSISICLVAICSVLRGTITDDAPAVVLYALGASLAVLLPCELAQRALNVAHRTHGLLLRPPLQLPALQHELGLFRESVGRDLTSLGDLGLFRLQRSSVLSIVATIATYIIVMVQFLVTELAATA</sequence>
<feature type="transmembrane region" description="Helical" evidence="6">
    <location>
        <begin position="186"/>
        <end position="208"/>
    </location>
</feature>
<comment type="caution">
    <text evidence="7">The sequence shown here is derived from an EMBL/GenBank/DDBJ whole genome shotgun (WGS) entry which is preliminary data.</text>
</comment>
<evidence type="ECO:0000256" key="3">
    <source>
        <dbReference type="ARBA" id="ARBA00022692"/>
    </source>
</evidence>
<keyword evidence="5 6" id="KW-0472">Membrane</keyword>
<evidence type="ECO:0000256" key="5">
    <source>
        <dbReference type="ARBA" id="ARBA00023136"/>
    </source>
</evidence>
<comment type="subcellular location">
    <subcellularLocation>
        <location evidence="1">Cell membrane</location>
        <topology evidence="1">Multi-pass membrane protein</topology>
    </subcellularLocation>
</comment>
<dbReference type="Pfam" id="PF08395">
    <property type="entry name" value="7tm_7"/>
    <property type="match status" value="1"/>
</dbReference>
<dbReference type="GO" id="GO:0005886">
    <property type="term" value="C:plasma membrane"/>
    <property type="evidence" value="ECO:0007669"/>
    <property type="project" value="UniProtKB-SubCell"/>
</dbReference>
<keyword evidence="3 6" id="KW-0812">Transmembrane</keyword>
<evidence type="ECO:0000256" key="1">
    <source>
        <dbReference type="ARBA" id="ARBA00004651"/>
    </source>
</evidence>
<proteinExistence type="predicted"/>
<feature type="transmembrane region" description="Helical" evidence="6">
    <location>
        <begin position="129"/>
        <end position="149"/>
    </location>
</feature>
<evidence type="ECO:0000256" key="4">
    <source>
        <dbReference type="ARBA" id="ARBA00022989"/>
    </source>
</evidence>
<evidence type="ECO:0000313" key="8">
    <source>
        <dbReference type="Proteomes" id="UP000440578"/>
    </source>
</evidence>
<evidence type="ECO:0000256" key="6">
    <source>
        <dbReference type="SAM" id="Phobius"/>
    </source>
</evidence>
<dbReference type="GO" id="GO:0050909">
    <property type="term" value="P:sensory perception of taste"/>
    <property type="evidence" value="ECO:0007669"/>
    <property type="project" value="InterPro"/>
</dbReference>
<keyword evidence="8" id="KW-1185">Reference proteome</keyword>
<accession>A0A6A4VW80</accession>
<reference evidence="7 8" key="1">
    <citation type="submission" date="2019-07" db="EMBL/GenBank/DDBJ databases">
        <title>Draft genome assembly of a fouling barnacle, Amphibalanus amphitrite (Darwin, 1854): The first reference genome for Thecostraca.</title>
        <authorList>
            <person name="Kim W."/>
        </authorList>
    </citation>
    <scope>NUCLEOTIDE SEQUENCE [LARGE SCALE GENOMIC DNA]</scope>
    <source>
        <strain evidence="7">SNU_AA5</strain>
        <tissue evidence="7">Soma without cirri and trophi</tissue>
    </source>
</reference>
<protein>
    <recommendedName>
        <fullName evidence="9">Gustatory receptor</fullName>
    </recommendedName>
</protein>
<keyword evidence="4 6" id="KW-1133">Transmembrane helix</keyword>
<name>A0A6A4VW80_AMPAM</name>
<dbReference type="AlphaFoldDB" id="A0A6A4VW80"/>